<protein>
    <recommendedName>
        <fullName evidence="10">Peroxin-7</fullName>
    </recommendedName>
</protein>
<dbReference type="PANTHER" id="PTHR46027">
    <property type="entry name" value="PEROXISOMAL TARGETING SIGNAL 2 RECEPTOR"/>
    <property type="match status" value="1"/>
</dbReference>
<dbReference type="GO" id="GO:0005053">
    <property type="term" value="F:peroxisome matrix targeting signal-2 binding"/>
    <property type="evidence" value="ECO:0007669"/>
    <property type="project" value="InterPro"/>
</dbReference>
<dbReference type="PRINTS" id="PR00320">
    <property type="entry name" value="GPROTEINBRPT"/>
</dbReference>
<reference evidence="14" key="1">
    <citation type="journal article" date="2018" name="Nat. Microbiol.">
        <title>Leveraging single-cell genomics to expand the fungal tree of life.</title>
        <authorList>
            <person name="Ahrendt S.R."/>
            <person name="Quandt C.A."/>
            <person name="Ciobanu D."/>
            <person name="Clum A."/>
            <person name="Salamov A."/>
            <person name="Andreopoulos B."/>
            <person name="Cheng J.F."/>
            <person name="Woyke T."/>
            <person name="Pelin A."/>
            <person name="Henrissat B."/>
            <person name="Reynolds N.K."/>
            <person name="Benny G.L."/>
            <person name="Smith M.E."/>
            <person name="James T.Y."/>
            <person name="Grigoriev I.V."/>
        </authorList>
    </citation>
    <scope>NUCLEOTIDE SEQUENCE [LARGE SCALE GENOMIC DNA]</scope>
    <source>
        <strain evidence="14">ATCC 52028</strain>
    </source>
</reference>
<keyword evidence="5 11" id="KW-0853">WD repeat</keyword>
<keyword evidence="4" id="KW-0963">Cytoplasm</keyword>
<dbReference type="PROSITE" id="PS50082">
    <property type="entry name" value="WD_REPEATS_2"/>
    <property type="match status" value="2"/>
</dbReference>
<dbReference type="AlphaFoldDB" id="A0A4P9X5C7"/>
<dbReference type="SMART" id="SM00320">
    <property type="entry name" value="WD40"/>
    <property type="match status" value="6"/>
</dbReference>
<name>A0A4P9X5C7_9FUNG</name>
<evidence type="ECO:0000313" key="14">
    <source>
        <dbReference type="Proteomes" id="UP000274922"/>
    </source>
</evidence>
<keyword evidence="14" id="KW-1185">Reference proteome</keyword>
<evidence type="ECO:0000256" key="12">
    <source>
        <dbReference type="SAM" id="MobiDB-lite"/>
    </source>
</evidence>
<dbReference type="InterPro" id="IPR036322">
    <property type="entry name" value="WD40_repeat_dom_sf"/>
</dbReference>
<dbReference type="SUPFAM" id="SSF50978">
    <property type="entry name" value="WD40 repeat-like"/>
    <property type="match status" value="1"/>
</dbReference>
<evidence type="ECO:0000256" key="4">
    <source>
        <dbReference type="ARBA" id="ARBA00022490"/>
    </source>
</evidence>
<evidence type="ECO:0000256" key="6">
    <source>
        <dbReference type="ARBA" id="ARBA00022737"/>
    </source>
</evidence>
<keyword evidence="6" id="KW-0677">Repeat</keyword>
<evidence type="ECO:0000256" key="11">
    <source>
        <dbReference type="PROSITE-ProRule" id="PRU00221"/>
    </source>
</evidence>
<evidence type="ECO:0000256" key="3">
    <source>
        <dbReference type="ARBA" id="ARBA00022448"/>
    </source>
</evidence>
<keyword evidence="8" id="KW-0576">Peroxisome</keyword>
<dbReference type="GO" id="GO:0005782">
    <property type="term" value="C:peroxisomal matrix"/>
    <property type="evidence" value="ECO:0007669"/>
    <property type="project" value="UniProtKB-SubCell"/>
</dbReference>
<evidence type="ECO:0000256" key="10">
    <source>
        <dbReference type="ARBA" id="ARBA00032565"/>
    </source>
</evidence>
<dbReference type="InterPro" id="IPR015943">
    <property type="entry name" value="WD40/YVTN_repeat-like_dom_sf"/>
</dbReference>
<dbReference type="InterPro" id="IPR020472">
    <property type="entry name" value="WD40_PAC1"/>
</dbReference>
<dbReference type="GO" id="GO:0005829">
    <property type="term" value="C:cytosol"/>
    <property type="evidence" value="ECO:0007669"/>
    <property type="project" value="UniProtKB-SubCell"/>
</dbReference>
<keyword evidence="3" id="KW-0813">Transport</keyword>
<dbReference type="EMBL" id="ML014223">
    <property type="protein sequence ID" value="RKP00323.1"/>
    <property type="molecule type" value="Genomic_DNA"/>
</dbReference>
<feature type="repeat" description="WD" evidence="11">
    <location>
        <begin position="131"/>
        <end position="174"/>
    </location>
</feature>
<sequence length="404" mass="42160">MFQPPPASGLPGPPPPPPPPVPIASTHPPFRTAGFHGYAVQFSPFLADRLAVASAAHFGIVGNGRLWVLRGAAPGTPAVPLRVEATFDTQDGLYDLAWSETHEHHVVTASGDGTIKLWDVSLPDPTPVQHWAAHAREVFGVAWRPCGDKRHFASVAWDGALRVWEPGRGEAVAHIQAAPAGVCVYAAAWHPVHAPLLATAAADGCARVWDLRAAANNGCLTDAELARRPPPQDPQAAACPPAGGVRLAHPGAAEVLSVDWNRYAEHVLFTGGVDRVLRVWDTRWPTQPLLELGGGMAPATSGGGGMGGGLGGGHQFAIRKVAASPYSSRHVATVGYDMACRVWDIGVAAGGAGASHADAADPGGRLVGINGDHSEFVFGVDWSLFSAGQLATAAWDETVRLLQV</sequence>
<accession>A0A4P9X5C7</accession>
<organism evidence="13 14">
    <name type="scientific">Caulochytrium protostelioides</name>
    <dbReference type="NCBI Taxonomy" id="1555241"/>
    <lineage>
        <taxon>Eukaryota</taxon>
        <taxon>Fungi</taxon>
        <taxon>Fungi incertae sedis</taxon>
        <taxon>Chytridiomycota</taxon>
        <taxon>Chytridiomycota incertae sedis</taxon>
        <taxon>Chytridiomycetes</taxon>
        <taxon>Caulochytriales</taxon>
        <taxon>Caulochytriaceae</taxon>
        <taxon>Caulochytrium</taxon>
    </lineage>
</organism>
<feature type="compositionally biased region" description="Pro residues" evidence="12">
    <location>
        <begin position="1"/>
        <end position="22"/>
    </location>
</feature>
<dbReference type="InterPro" id="IPR044536">
    <property type="entry name" value="PEX7"/>
</dbReference>
<dbReference type="InterPro" id="IPR019775">
    <property type="entry name" value="WD40_repeat_CS"/>
</dbReference>
<comment type="subcellular location">
    <subcellularLocation>
        <location evidence="2">Cytoplasm</location>
        <location evidence="2">Cytosol</location>
    </subcellularLocation>
    <subcellularLocation>
        <location evidence="1">Peroxisome matrix</location>
    </subcellularLocation>
</comment>
<dbReference type="Gene3D" id="2.130.10.10">
    <property type="entry name" value="YVTN repeat-like/Quinoprotein amine dehydrogenase"/>
    <property type="match status" value="1"/>
</dbReference>
<evidence type="ECO:0000256" key="9">
    <source>
        <dbReference type="ARBA" id="ARBA00024017"/>
    </source>
</evidence>
<evidence type="ECO:0000313" key="13">
    <source>
        <dbReference type="EMBL" id="RKP00323.1"/>
    </source>
</evidence>
<dbReference type="OrthoDB" id="273771at2759"/>
<dbReference type="PANTHER" id="PTHR46027:SF1">
    <property type="entry name" value="PEROXISOMAL TARGETING SIGNAL 2 RECEPTOR"/>
    <property type="match status" value="1"/>
</dbReference>
<dbReference type="Proteomes" id="UP000274922">
    <property type="component" value="Unassembled WGS sequence"/>
</dbReference>
<evidence type="ECO:0000256" key="7">
    <source>
        <dbReference type="ARBA" id="ARBA00022927"/>
    </source>
</evidence>
<comment type="similarity">
    <text evidence="9">Belongs to the WD repeat peroxin-7 family.</text>
</comment>
<feature type="region of interest" description="Disordered" evidence="12">
    <location>
        <begin position="1"/>
        <end position="27"/>
    </location>
</feature>
<dbReference type="STRING" id="1555241.A0A4P9X5C7"/>
<evidence type="ECO:0000256" key="8">
    <source>
        <dbReference type="ARBA" id="ARBA00023140"/>
    </source>
</evidence>
<dbReference type="InterPro" id="IPR001680">
    <property type="entry name" value="WD40_rpt"/>
</dbReference>
<evidence type="ECO:0000256" key="5">
    <source>
        <dbReference type="ARBA" id="ARBA00022574"/>
    </source>
</evidence>
<dbReference type="Pfam" id="PF00400">
    <property type="entry name" value="WD40"/>
    <property type="match status" value="5"/>
</dbReference>
<gene>
    <name evidence="13" type="ORF">CXG81DRAFT_13390</name>
</gene>
<dbReference type="GO" id="GO:0016558">
    <property type="term" value="P:protein import into peroxisome matrix"/>
    <property type="evidence" value="ECO:0007669"/>
    <property type="project" value="InterPro"/>
</dbReference>
<evidence type="ECO:0000256" key="1">
    <source>
        <dbReference type="ARBA" id="ARBA00004253"/>
    </source>
</evidence>
<dbReference type="PROSITE" id="PS00678">
    <property type="entry name" value="WD_REPEATS_1"/>
    <property type="match status" value="3"/>
</dbReference>
<evidence type="ECO:0000256" key="2">
    <source>
        <dbReference type="ARBA" id="ARBA00004514"/>
    </source>
</evidence>
<proteinExistence type="inferred from homology"/>
<feature type="repeat" description="WD" evidence="11">
    <location>
        <begin position="86"/>
        <end position="121"/>
    </location>
</feature>
<keyword evidence="7" id="KW-0653">Protein transport</keyword>